<sequence length="280" mass="31369">MKKISVAFDGLKFCEESMNYGIELASRSKALLTGIFLDDFLYHTYNVFENSGGEGIDGNELKRLKAEDENTRIKSISIFYSACRKAKINYAIHRDKSFAINELLRETIYSDLLVIGLNETLSHLQEVPPTPFVRNLLAGMQCPVLVVPRESKLPEKIFLLYDGKPSSVFAIKMFSYLLPEVKDIPTEVISVADAEASAELPNDTLIREFVNCYYPQASYTVLSGTAKTAIPSYLKKASAADMVVLGAYNRTAVSRWFKPSMADILMEKFGFPLFIAHNKS</sequence>
<dbReference type="SUPFAM" id="SSF52402">
    <property type="entry name" value="Adenine nucleotide alpha hydrolases-like"/>
    <property type="match status" value="2"/>
</dbReference>
<dbReference type="AlphaFoldDB" id="H1YAR0"/>
<dbReference type="EMBL" id="CM001403">
    <property type="protein sequence ID" value="EHQ29519.1"/>
    <property type="molecule type" value="Genomic_DNA"/>
</dbReference>
<name>H1YAR0_9SPHI</name>
<dbReference type="HOGENOM" id="CLU_086636_0_0_10"/>
<protein>
    <recommendedName>
        <fullName evidence="3">UspA domain-containing protein</fullName>
    </recommendedName>
</protein>
<reference evidence="1" key="1">
    <citation type="submission" date="2011-09" db="EMBL/GenBank/DDBJ databases">
        <title>The permanent draft genome of Mucilaginibacter paludis DSM 18603.</title>
        <authorList>
            <consortium name="US DOE Joint Genome Institute (JGI-PGF)"/>
            <person name="Lucas S."/>
            <person name="Han J."/>
            <person name="Lapidus A."/>
            <person name="Bruce D."/>
            <person name="Goodwin L."/>
            <person name="Pitluck S."/>
            <person name="Peters L."/>
            <person name="Kyrpides N."/>
            <person name="Mavromatis K."/>
            <person name="Ivanova N."/>
            <person name="Mikhailova N."/>
            <person name="Held B."/>
            <person name="Detter J.C."/>
            <person name="Tapia R."/>
            <person name="Han C."/>
            <person name="Land M."/>
            <person name="Hauser L."/>
            <person name="Markowitz V."/>
            <person name="Cheng J.-F."/>
            <person name="Hugenholtz P."/>
            <person name="Woyke T."/>
            <person name="Wu D."/>
            <person name="Tindall B."/>
            <person name="Brambilla E."/>
            <person name="Klenk H.-P."/>
            <person name="Eisen J.A."/>
        </authorList>
    </citation>
    <scope>NUCLEOTIDE SEQUENCE [LARGE SCALE GENOMIC DNA]</scope>
    <source>
        <strain evidence="1">DSM 18603</strain>
    </source>
</reference>
<accession>H1YAR0</accession>
<organism evidence="1 2">
    <name type="scientific">Mucilaginibacter paludis DSM 18603</name>
    <dbReference type="NCBI Taxonomy" id="714943"/>
    <lineage>
        <taxon>Bacteria</taxon>
        <taxon>Pseudomonadati</taxon>
        <taxon>Bacteroidota</taxon>
        <taxon>Sphingobacteriia</taxon>
        <taxon>Sphingobacteriales</taxon>
        <taxon>Sphingobacteriaceae</taxon>
        <taxon>Mucilaginibacter</taxon>
    </lineage>
</organism>
<proteinExistence type="predicted"/>
<dbReference type="STRING" id="714943.Mucpa_5447"/>
<evidence type="ECO:0000313" key="2">
    <source>
        <dbReference type="Proteomes" id="UP000002774"/>
    </source>
</evidence>
<dbReference type="eggNOG" id="COG0589">
    <property type="taxonomic scope" value="Bacteria"/>
</dbReference>
<evidence type="ECO:0000313" key="1">
    <source>
        <dbReference type="EMBL" id="EHQ29519.1"/>
    </source>
</evidence>
<evidence type="ECO:0008006" key="3">
    <source>
        <dbReference type="Google" id="ProtNLM"/>
    </source>
</evidence>
<gene>
    <name evidence="1" type="ORF">Mucpa_5447</name>
</gene>
<keyword evidence="2" id="KW-1185">Reference proteome</keyword>
<dbReference type="Gene3D" id="3.40.50.12370">
    <property type="match status" value="1"/>
</dbReference>
<dbReference type="RefSeq" id="WP_008510774.1">
    <property type="nucleotide sequence ID" value="NZ_CM001403.1"/>
</dbReference>
<dbReference type="Proteomes" id="UP000002774">
    <property type="component" value="Chromosome"/>
</dbReference>
<dbReference type="OrthoDB" id="641005at2"/>